<evidence type="ECO:0000313" key="13">
    <source>
        <dbReference type="Proteomes" id="UP000319280"/>
    </source>
</evidence>
<feature type="binding site" evidence="9">
    <location>
        <position position="221"/>
    </location>
    <ligand>
        <name>Mn(2+)</name>
        <dbReference type="ChEBI" id="CHEBI:29035"/>
    </ligand>
</feature>
<dbReference type="GO" id="GO:0004520">
    <property type="term" value="F:DNA endonuclease activity"/>
    <property type="evidence" value="ECO:0007669"/>
    <property type="project" value="InterPro"/>
</dbReference>
<dbReference type="CDD" id="cd09722">
    <property type="entry name" value="Cas1_I-B"/>
    <property type="match status" value="1"/>
</dbReference>
<evidence type="ECO:0000256" key="2">
    <source>
        <dbReference type="ARBA" id="ARBA00022723"/>
    </source>
</evidence>
<dbReference type="InterPro" id="IPR002729">
    <property type="entry name" value="CRISPR-assoc_Cas1"/>
</dbReference>
<evidence type="ECO:0000313" key="10">
    <source>
        <dbReference type="EMBL" id="TMN21376.1"/>
    </source>
</evidence>
<dbReference type="Gene3D" id="1.20.120.920">
    <property type="entry name" value="CRISPR-associated endonuclease Cas1, C-terminal domain"/>
    <property type="match status" value="1"/>
</dbReference>
<dbReference type="EMBL" id="VCIA01000001">
    <property type="protein sequence ID" value="TMN21376.1"/>
    <property type="molecule type" value="Genomic_DNA"/>
</dbReference>
<evidence type="ECO:0000256" key="3">
    <source>
        <dbReference type="ARBA" id="ARBA00022759"/>
    </source>
</evidence>
<dbReference type="InterPro" id="IPR019858">
    <property type="entry name" value="CRISPR-assoc_Cas1_HMARI/TNEAP"/>
</dbReference>
<dbReference type="Pfam" id="PF01867">
    <property type="entry name" value="Cas_Cas1"/>
    <property type="match status" value="1"/>
</dbReference>
<dbReference type="RefSeq" id="WP_138601718.1">
    <property type="nucleotide sequence ID" value="NZ_VCIA01000001.1"/>
</dbReference>
<keyword evidence="7 9" id="KW-0238">DNA-binding</keyword>
<reference evidence="11 13" key="2">
    <citation type="submission" date="2019-07" db="EMBL/GenBank/DDBJ databases">
        <title>Genomic analysis of Lentibacillus sp. NKC851-2.</title>
        <authorList>
            <person name="Oh Y.J."/>
        </authorList>
    </citation>
    <scope>NUCLEOTIDE SEQUENCE [LARGE SCALE GENOMIC DNA]</scope>
    <source>
        <strain evidence="11 13">NKC851-2</strain>
    </source>
</reference>
<evidence type="ECO:0000256" key="6">
    <source>
        <dbReference type="ARBA" id="ARBA00023118"/>
    </source>
</evidence>
<dbReference type="Proteomes" id="UP000306980">
    <property type="component" value="Unassembled WGS sequence"/>
</dbReference>
<dbReference type="Gene3D" id="3.100.10.20">
    <property type="entry name" value="CRISPR-associated endonuclease Cas1, N-terminal domain"/>
    <property type="match status" value="1"/>
</dbReference>
<evidence type="ECO:0000256" key="4">
    <source>
        <dbReference type="ARBA" id="ARBA00022801"/>
    </source>
</evidence>
<keyword evidence="4 9" id="KW-0378">Hydrolase</keyword>
<accession>A0A549YED9</accession>
<dbReference type="Proteomes" id="UP000319280">
    <property type="component" value="Unassembled WGS sequence"/>
</dbReference>
<keyword evidence="6 9" id="KW-0051">Antiviral defense</keyword>
<dbReference type="NCBIfam" id="TIGR00287">
    <property type="entry name" value="cas1"/>
    <property type="match status" value="1"/>
</dbReference>
<dbReference type="InterPro" id="IPR042206">
    <property type="entry name" value="CRISPR-assoc_Cas1_C"/>
</dbReference>
<reference evidence="10 12" key="1">
    <citation type="submission" date="2019-05" db="EMBL/GenBank/DDBJ databases">
        <title>Genomic analysis of Lentibacillus sp. NKC220-2.</title>
        <authorList>
            <person name="Oh Y.J."/>
        </authorList>
    </citation>
    <scope>NUCLEOTIDE SEQUENCE [LARGE SCALE GENOMIC DNA]</scope>
    <source>
        <strain evidence="10 12">NKC220-2</strain>
    </source>
</reference>
<comment type="subunit">
    <text evidence="9">Homodimer, forms a heterotetramer with a Cas2 homodimer.</text>
</comment>
<comment type="similarity">
    <text evidence="9">Belongs to the CRISPR-associated endonuclease Cas1 family.</text>
</comment>
<sequence>MNKDYYIFKSGRMRRKNNTFYFIDKEENKKSLPVHQMENIYVFGKVDFNTDFLNMLTQHNVRIHFYNYYGFYNGTYYPRSRQVSGFTVVNQSNHYLNEVKRQYLAKQFVSSSAFHMLRNLRNHKNYDEVASIMESMQSHLDLLDNVQRIPEIMGVEGTIRQLYYASFNYILPAEFAFDERTKRPPKDPLNAIISFGNSICYTTVLTEIYKTHLDPTVSFLHEPSTKRFSLSLDIAEIFKPLLVDAVIFALLNRKQIKTSDFEYLEDMVILNDSGKKKFIKEWNGKLETTIKHRRLKRNVSYKYFIRLECYKLIKHFIGDQQYKPLKAWW</sequence>
<dbReference type="GO" id="GO:0046872">
    <property type="term" value="F:metal ion binding"/>
    <property type="evidence" value="ECO:0007669"/>
    <property type="project" value="UniProtKB-UniRule"/>
</dbReference>
<keyword evidence="8 9" id="KW-0464">Manganese</keyword>
<dbReference type="GO" id="GO:0016787">
    <property type="term" value="F:hydrolase activity"/>
    <property type="evidence" value="ECO:0007669"/>
    <property type="project" value="UniProtKB-KW"/>
</dbReference>
<feature type="binding site" evidence="9">
    <location>
        <position position="236"/>
    </location>
    <ligand>
        <name>Mn(2+)</name>
        <dbReference type="ChEBI" id="CHEBI:29035"/>
    </ligand>
</feature>
<dbReference type="HAMAP" id="MF_01470">
    <property type="entry name" value="Cas1"/>
    <property type="match status" value="1"/>
</dbReference>
<keyword evidence="1 9" id="KW-0540">Nuclease</keyword>
<dbReference type="NCBIfam" id="TIGR03641">
    <property type="entry name" value="cas1_HMARI"/>
    <property type="match status" value="1"/>
</dbReference>
<comment type="function">
    <text evidence="9">CRISPR (clustered regularly interspaced short palindromic repeat), is an adaptive immune system that provides protection against mobile genetic elements (viruses, transposable elements and conjugative plasmids). CRISPR clusters contain spacers, sequences complementary to antecedent mobile elements, and target invading nucleic acids. CRISPR clusters are transcribed and processed into CRISPR RNA (crRNA). Acts as a dsDNA endonuclease. Involved in the integration of spacer DNA into the CRISPR cassette.</text>
</comment>
<keyword evidence="2 9" id="KW-0479">Metal-binding</keyword>
<name>A0A549YED9_9BACI</name>
<protein>
    <recommendedName>
        <fullName evidence="9">CRISPR-associated endonuclease Cas1</fullName>
        <ecNumber evidence="9">3.1.-.-</ecNumber>
    </recommendedName>
</protein>
<accession>A0A5S3QLL7</accession>
<dbReference type="PANTHER" id="PTHR43219:SF2">
    <property type="entry name" value="CRISPR-ASSOCIATED ENDONUCLEASE CAS1"/>
    <property type="match status" value="1"/>
</dbReference>
<proteinExistence type="inferred from homology"/>
<dbReference type="GO" id="GO:0003677">
    <property type="term" value="F:DNA binding"/>
    <property type="evidence" value="ECO:0007669"/>
    <property type="project" value="UniProtKB-KW"/>
</dbReference>
<organism evidence="11 13">
    <name type="scientific">Lentibacillus cibarius</name>
    <dbReference type="NCBI Taxonomy" id="2583219"/>
    <lineage>
        <taxon>Bacteria</taxon>
        <taxon>Bacillati</taxon>
        <taxon>Bacillota</taxon>
        <taxon>Bacilli</taxon>
        <taxon>Bacillales</taxon>
        <taxon>Bacillaceae</taxon>
        <taxon>Lentibacillus</taxon>
    </lineage>
</organism>
<dbReference type="InterPro" id="IPR042211">
    <property type="entry name" value="CRISPR-assoc_Cas1_N"/>
</dbReference>
<keyword evidence="13" id="KW-1185">Reference proteome</keyword>
<feature type="binding site" evidence="9">
    <location>
        <position position="156"/>
    </location>
    <ligand>
        <name>Mn(2+)</name>
        <dbReference type="ChEBI" id="CHEBI:29035"/>
    </ligand>
</feature>
<keyword evidence="3 9" id="KW-0255">Endonuclease</keyword>
<evidence type="ECO:0000313" key="12">
    <source>
        <dbReference type="Proteomes" id="UP000306980"/>
    </source>
</evidence>
<dbReference type="OrthoDB" id="9803119at2"/>
<evidence type="ECO:0000313" key="11">
    <source>
        <dbReference type="EMBL" id="TRM10255.1"/>
    </source>
</evidence>
<comment type="caution">
    <text evidence="11">The sequence shown here is derived from an EMBL/GenBank/DDBJ whole genome shotgun (WGS) entry which is preliminary data.</text>
</comment>
<evidence type="ECO:0000256" key="7">
    <source>
        <dbReference type="ARBA" id="ARBA00023125"/>
    </source>
</evidence>
<dbReference type="GO" id="GO:0043571">
    <property type="term" value="P:maintenance of CRISPR repeat elements"/>
    <property type="evidence" value="ECO:0007669"/>
    <property type="project" value="UniProtKB-UniRule"/>
</dbReference>
<evidence type="ECO:0000256" key="5">
    <source>
        <dbReference type="ARBA" id="ARBA00022842"/>
    </source>
</evidence>
<dbReference type="AlphaFoldDB" id="A0A549YED9"/>
<evidence type="ECO:0000256" key="8">
    <source>
        <dbReference type="ARBA" id="ARBA00023211"/>
    </source>
</evidence>
<dbReference type="GO" id="GO:0051607">
    <property type="term" value="P:defense response to virus"/>
    <property type="evidence" value="ECO:0007669"/>
    <property type="project" value="UniProtKB-UniRule"/>
</dbReference>
<dbReference type="EMBL" id="VJMZ01000001">
    <property type="protein sequence ID" value="TRM10255.1"/>
    <property type="molecule type" value="Genomic_DNA"/>
</dbReference>
<keyword evidence="5 9" id="KW-0460">Magnesium</keyword>
<evidence type="ECO:0000256" key="1">
    <source>
        <dbReference type="ARBA" id="ARBA00022722"/>
    </source>
</evidence>
<gene>
    <name evidence="11" type="primary">cas1b</name>
    <name evidence="9" type="synonym">cas1</name>
    <name evidence="10" type="ORF">FFL34_04080</name>
    <name evidence="11" type="ORF">FH966_00165</name>
</gene>
<dbReference type="EC" id="3.1.-.-" evidence="9"/>
<comment type="cofactor">
    <cofactor evidence="9">
        <name>Mg(2+)</name>
        <dbReference type="ChEBI" id="CHEBI:18420"/>
    </cofactor>
    <cofactor evidence="9">
        <name>Mn(2+)</name>
        <dbReference type="ChEBI" id="CHEBI:29035"/>
    </cofactor>
</comment>
<dbReference type="PANTHER" id="PTHR43219">
    <property type="entry name" value="CRISPR-ASSOCIATED ENDONUCLEASE CAS1"/>
    <property type="match status" value="1"/>
</dbReference>
<evidence type="ECO:0000256" key="9">
    <source>
        <dbReference type="HAMAP-Rule" id="MF_01470"/>
    </source>
</evidence>